<proteinExistence type="inferred from homology"/>
<dbReference type="GO" id="GO:0044732">
    <property type="term" value="C:mitotic spindle pole body"/>
    <property type="evidence" value="ECO:0007669"/>
    <property type="project" value="TreeGrafter"/>
</dbReference>
<dbReference type="STRING" id="1745343.A0A2J6QC09"/>
<dbReference type="GO" id="GO:0033566">
    <property type="term" value="P:gamma-tubulin complex localization"/>
    <property type="evidence" value="ECO:0007669"/>
    <property type="project" value="InterPro"/>
</dbReference>
<dbReference type="GO" id="GO:0031021">
    <property type="term" value="C:interphase microtubule organizing center"/>
    <property type="evidence" value="ECO:0007669"/>
    <property type="project" value="TreeGrafter"/>
</dbReference>
<evidence type="ECO:0000313" key="9">
    <source>
        <dbReference type="EMBL" id="PMD23810.1"/>
    </source>
</evidence>
<keyword evidence="7" id="KW-0206">Cytoskeleton</keyword>
<sequence length="79" mass="8726">MPEGENKQDKQATQAQARQVIDVFHEISTLLNADLDRQTLSICISLIENGVNPEALSSVVKELKREGEETIKAHQSGSH</sequence>
<comment type="subunit">
    <text evidence="4">Part of the gamma-tubulin complex.</text>
</comment>
<protein>
    <recommendedName>
        <fullName evidence="5">Mitotic-spindle organizing protein 1</fullName>
    </recommendedName>
    <alternativeName>
        <fullName evidence="8">Mitotic-spindle organizing protein associated with a ring of gamma-tubulin 1</fullName>
    </alternativeName>
</protein>
<dbReference type="GO" id="GO:0005819">
    <property type="term" value="C:spindle"/>
    <property type="evidence" value="ECO:0007669"/>
    <property type="project" value="TreeGrafter"/>
</dbReference>
<dbReference type="GO" id="GO:0000931">
    <property type="term" value="C:gamma-tubulin ring complex"/>
    <property type="evidence" value="ECO:0007669"/>
    <property type="project" value="InterPro"/>
</dbReference>
<evidence type="ECO:0000256" key="2">
    <source>
        <dbReference type="ARBA" id="ARBA00004317"/>
    </source>
</evidence>
<evidence type="ECO:0000313" key="10">
    <source>
        <dbReference type="Proteomes" id="UP000235672"/>
    </source>
</evidence>
<evidence type="ECO:0000256" key="6">
    <source>
        <dbReference type="ARBA" id="ARBA00022490"/>
    </source>
</evidence>
<dbReference type="EMBL" id="KZ613474">
    <property type="protein sequence ID" value="PMD23810.1"/>
    <property type="molecule type" value="Genomic_DNA"/>
</dbReference>
<keyword evidence="6" id="KW-0963">Cytoplasm</keyword>
<comment type="subcellular location">
    <subcellularLocation>
        <location evidence="2">Cytoplasm</location>
        <location evidence="2">Cytoskeleton</location>
        <location evidence="2">Microtubule organizing center</location>
        <location evidence="2">Spindle pole body</location>
    </subcellularLocation>
</comment>
<dbReference type="GO" id="GO:0051415">
    <property type="term" value="P:microtubule nucleation by interphase microtubule organizing center"/>
    <property type="evidence" value="ECO:0007669"/>
    <property type="project" value="TreeGrafter"/>
</dbReference>
<evidence type="ECO:0000256" key="7">
    <source>
        <dbReference type="ARBA" id="ARBA00023212"/>
    </source>
</evidence>
<dbReference type="PANTHER" id="PTHR28520">
    <property type="entry name" value="MITOTIC-SPINDLE ORGANIZING PROTEIN 1"/>
    <property type="match status" value="1"/>
</dbReference>
<dbReference type="Proteomes" id="UP000235672">
    <property type="component" value="Unassembled WGS sequence"/>
</dbReference>
<evidence type="ECO:0000256" key="3">
    <source>
        <dbReference type="ARBA" id="ARBA00011015"/>
    </source>
</evidence>
<comment type="function">
    <text evidence="1">Required for gamma-tubulin complex recruitment to the microtubule organizing center (MTOC).</text>
</comment>
<evidence type="ECO:0000256" key="8">
    <source>
        <dbReference type="ARBA" id="ARBA00029810"/>
    </source>
</evidence>
<dbReference type="AlphaFoldDB" id="A0A2J6QC09"/>
<reference evidence="9 10" key="1">
    <citation type="submission" date="2016-05" db="EMBL/GenBank/DDBJ databases">
        <title>A degradative enzymes factory behind the ericoid mycorrhizal symbiosis.</title>
        <authorList>
            <consortium name="DOE Joint Genome Institute"/>
            <person name="Martino E."/>
            <person name="Morin E."/>
            <person name="Grelet G."/>
            <person name="Kuo A."/>
            <person name="Kohler A."/>
            <person name="Daghino S."/>
            <person name="Barry K."/>
            <person name="Choi C."/>
            <person name="Cichocki N."/>
            <person name="Clum A."/>
            <person name="Copeland A."/>
            <person name="Hainaut M."/>
            <person name="Haridas S."/>
            <person name="Labutti K."/>
            <person name="Lindquist E."/>
            <person name="Lipzen A."/>
            <person name="Khouja H.-R."/>
            <person name="Murat C."/>
            <person name="Ohm R."/>
            <person name="Olson A."/>
            <person name="Spatafora J."/>
            <person name="Veneault-Fourrey C."/>
            <person name="Henrissat B."/>
            <person name="Grigoriev I."/>
            <person name="Martin F."/>
            <person name="Perotto S."/>
        </authorList>
    </citation>
    <scope>NUCLEOTIDE SEQUENCE [LARGE SCALE GENOMIC DNA]</scope>
    <source>
        <strain evidence="9 10">UAMH 7357</strain>
    </source>
</reference>
<dbReference type="OrthoDB" id="48571at2759"/>
<dbReference type="PANTHER" id="PTHR28520:SF2">
    <property type="entry name" value="MITOTIC-SPINDLE ORGANIZING PROTEIN 1"/>
    <property type="match status" value="1"/>
</dbReference>
<keyword evidence="10" id="KW-1185">Reference proteome</keyword>
<organism evidence="9 10">
    <name type="scientific">Hyaloscypha hepaticicola</name>
    <dbReference type="NCBI Taxonomy" id="2082293"/>
    <lineage>
        <taxon>Eukaryota</taxon>
        <taxon>Fungi</taxon>
        <taxon>Dikarya</taxon>
        <taxon>Ascomycota</taxon>
        <taxon>Pezizomycotina</taxon>
        <taxon>Leotiomycetes</taxon>
        <taxon>Helotiales</taxon>
        <taxon>Hyaloscyphaceae</taxon>
        <taxon>Hyaloscypha</taxon>
    </lineage>
</organism>
<comment type="similarity">
    <text evidence="3">Belongs to the MOZART1 family.</text>
</comment>
<accession>A0A2J6QC09</accession>
<dbReference type="GO" id="GO:0090307">
    <property type="term" value="P:mitotic spindle assembly"/>
    <property type="evidence" value="ECO:0007669"/>
    <property type="project" value="TreeGrafter"/>
</dbReference>
<gene>
    <name evidence="9" type="ORF">NA56DRAFT_746821</name>
</gene>
<name>A0A2J6QC09_9HELO</name>
<evidence type="ECO:0000256" key="1">
    <source>
        <dbReference type="ARBA" id="ARBA00003060"/>
    </source>
</evidence>
<dbReference type="Pfam" id="PF12554">
    <property type="entry name" value="MOZART1"/>
    <property type="match status" value="1"/>
</dbReference>
<evidence type="ECO:0000256" key="4">
    <source>
        <dbReference type="ARBA" id="ARBA00011378"/>
    </source>
</evidence>
<evidence type="ECO:0000256" key="5">
    <source>
        <dbReference type="ARBA" id="ARBA00016992"/>
    </source>
</evidence>
<dbReference type="InterPro" id="IPR022214">
    <property type="entry name" value="MZT1"/>
</dbReference>